<accession>E3MII7</accession>
<reference evidence="1" key="1">
    <citation type="submission" date="2007-07" db="EMBL/GenBank/DDBJ databases">
        <title>PCAP assembly of the Caenorhabditis remanei genome.</title>
        <authorList>
            <consortium name="The Caenorhabditis remanei Sequencing Consortium"/>
            <person name="Wilson R.K."/>
        </authorList>
    </citation>
    <scope>NUCLEOTIDE SEQUENCE [LARGE SCALE GENOMIC DNA]</scope>
    <source>
        <strain evidence="1">PB4641</strain>
    </source>
</reference>
<dbReference type="Pfam" id="PF06542">
    <property type="entry name" value="PHA-1"/>
    <property type="match status" value="1"/>
</dbReference>
<dbReference type="EMBL" id="DS268448">
    <property type="protein sequence ID" value="EFP02593.1"/>
    <property type="molecule type" value="Genomic_DNA"/>
</dbReference>
<dbReference type="InterPro" id="IPR009497">
    <property type="entry name" value="Regulator_protein_PHA-1"/>
</dbReference>
<organism evidence="2">
    <name type="scientific">Caenorhabditis remanei</name>
    <name type="common">Caenorhabditis vulgaris</name>
    <dbReference type="NCBI Taxonomy" id="31234"/>
    <lineage>
        <taxon>Eukaryota</taxon>
        <taxon>Metazoa</taxon>
        <taxon>Ecdysozoa</taxon>
        <taxon>Nematoda</taxon>
        <taxon>Chromadorea</taxon>
        <taxon>Rhabditida</taxon>
        <taxon>Rhabditina</taxon>
        <taxon>Rhabditomorpha</taxon>
        <taxon>Rhabditoidea</taxon>
        <taxon>Rhabditidae</taxon>
        <taxon>Peloderinae</taxon>
        <taxon>Caenorhabditis</taxon>
    </lineage>
</organism>
<dbReference type="OrthoDB" id="77564at2759"/>
<evidence type="ECO:0000313" key="2">
    <source>
        <dbReference type="Proteomes" id="UP000008281"/>
    </source>
</evidence>
<gene>
    <name evidence="1" type="ORF">CRE_02335</name>
</gene>
<sequence>MCVPPVSPVSKVFSNQHLLENILSYFSNDFMQNLDVRLVNKSINNTFLRLIRQNHRRMKIEYICEQKKIEEVPKDYIYINYRKINNQNVQGYFIFLSTAVGVKVEKIITKRLWMLEKKFMQRLHNFIHSQLIGTNGTHIQSVIGLEEICDGCLQCSKIAKKCRDYGPVRFDTLKTMNYSKNYEKLHVSDKLFEVIAEYCISNSNSKKECFEKLNNTIPSRISCNTLVIWINESRFLPNGTANLKYDHRHMPREVIDTILRKWSVKSIQLNMIYFTSEGLCSVDWLQYDYFTPVRLNDPYSGTEKSSDLKFTRVDVRMSDSIYCVRGFGNHQSELQEPRGYNNFIPNIRRLFPTDNISIDLSHWYCIARKDIEKRISTILEVVTMEKEQKLRLNIKFFVELPKMEEKRKEEILKIAPQYIPREITLHCFKKSLELNEKKGFNEEKWIGKRFQVEDFNLDVYVKENKLEEVKNLLHEYPNSFVNHFFSDEKRN</sequence>
<dbReference type="HOGENOM" id="CLU_039877_0_0_1"/>
<keyword evidence="2" id="KW-1185">Reference proteome</keyword>
<evidence type="ECO:0000313" key="1">
    <source>
        <dbReference type="EMBL" id="EFP02593.1"/>
    </source>
</evidence>
<dbReference type="InParanoid" id="E3MII7"/>
<protein>
    <submittedName>
        <fullName evidence="1">Uncharacterized protein</fullName>
    </submittedName>
</protein>
<proteinExistence type="predicted"/>
<name>E3MII7_CAERE</name>
<dbReference type="eggNOG" id="ENOG502TJM2">
    <property type="taxonomic scope" value="Eukaryota"/>
</dbReference>
<dbReference type="Proteomes" id="UP000008281">
    <property type="component" value="Unassembled WGS sequence"/>
</dbReference>
<dbReference type="AlphaFoldDB" id="E3MII7"/>